<feature type="region of interest" description="Disordered" evidence="5">
    <location>
        <begin position="222"/>
        <end position="317"/>
    </location>
</feature>
<evidence type="ECO:0000256" key="1">
    <source>
        <dbReference type="ARBA" id="ARBA00022723"/>
    </source>
</evidence>
<keyword evidence="3" id="KW-0862">Zinc</keyword>
<dbReference type="eggNOG" id="KOG0150">
    <property type="taxonomic scope" value="Eukaryota"/>
</dbReference>
<dbReference type="GO" id="GO:0071011">
    <property type="term" value="C:precatalytic spliceosome"/>
    <property type="evidence" value="ECO:0007669"/>
    <property type="project" value="TreeGrafter"/>
</dbReference>
<reference evidence="7 8" key="1">
    <citation type="journal article" date="2013" name="PLoS Genet.">
        <title>The genome and development-dependent transcriptomes of Pyronema confluens: a window into fungal evolution.</title>
        <authorList>
            <person name="Traeger S."/>
            <person name="Altegoer F."/>
            <person name="Freitag M."/>
            <person name="Gabaldon T."/>
            <person name="Kempken F."/>
            <person name="Kumar A."/>
            <person name="Marcet-Houben M."/>
            <person name="Poggeler S."/>
            <person name="Stajich J.E."/>
            <person name="Nowrousian M."/>
        </authorList>
    </citation>
    <scope>NUCLEOTIDE SEQUENCE [LARGE SCALE GENOMIC DNA]</scope>
    <source>
        <strain evidence="8">CBS 100304</strain>
        <tissue evidence="7">Vegetative mycelium</tissue>
    </source>
</reference>
<feature type="compositionally biased region" description="Basic residues" evidence="5">
    <location>
        <begin position="303"/>
        <end position="317"/>
    </location>
</feature>
<dbReference type="InterPro" id="IPR013085">
    <property type="entry name" value="U1-CZ_Znf_C2H2"/>
</dbReference>
<evidence type="ECO:0000313" key="8">
    <source>
        <dbReference type="Proteomes" id="UP000018144"/>
    </source>
</evidence>
<dbReference type="PANTHER" id="PTHR13173">
    <property type="entry name" value="WW DOMAIN BINDING PROTEIN 4"/>
    <property type="match status" value="1"/>
</dbReference>
<dbReference type="Gene3D" id="3.30.160.60">
    <property type="entry name" value="Classic Zinc Finger"/>
    <property type="match status" value="1"/>
</dbReference>
<keyword evidence="8" id="KW-1185">Reference proteome</keyword>
<accession>U4L3Z4</accession>
<dbReference type="Pfam" id="PF06220">
    <property type="entry name" value="zf-U1"/>
    <property type="match status" value="1"/>
</dbReference>
<dbReference type="InterPro" id="IPR003604">
    <property type="entry name" value="Matrin/U1-like-C_Znf_C2H2"/>
</dbReference>
<evidence type="ECO:0000256" key="3">
    <source>
        <dbReference type="ARBA" id="ARBA00022833"/>
    </source>
</evidence>
<evidence type="ECO:0000313" key="7">
    <source>
        <dbReference type="EMBL" id="CCX10901.1"/>
    </source>
</evidence>
<dbReference type="EMBL" id="HF935574">
    <property type="protein sequence ID" value="CCX10901.1"/>
    <property type="molecule type" value="Genomic_DNA"/>
</dbReference>
<dbReference type="GO" id="GO:0003723">
    <property type="term" value="F:RNA binding"/>
    <property type="evidence" value="ECO:0007669"/>
    <property type="project" value="TreeGrafter"/>
</dbReference>
<feature type="region of interest" description="Disordered" evidence="5">
    <location>
        <begin position="194"/>
        <end position="213"/>
    </location>
</feature>
<feature type="domain" description="U1-type" evidence="6">
    <location>
        <begin position="8"/>
        <end position="43"/>
    </location>
</feature>
<feature type="compositionally biased region" description="Basic and acidic residues" evidence="5">
    <location>
        <begin position="255"/>
        <end position="269"/>
    </location>
</feature>
<dbReference type="PANTHER" id="PTHR13173:SF10">
    <property type="entry name" value="WW DOMAIN-BINDING PROTEIN 4"/>
    <property type="match status" value="1"/>
</dbReference>
<keyword evidence="1" id="KW-0479">Metal-binding</keyword>
<dbReference type="OMA" id="KSAPRYW"/>
<keyword evidence="2" id="KW-0863">Zinc-finger</keyword>
<dbReference type="GO" id="GO:0008270">
    <property type="term" value="F:zinc ion binding"/>
    <property type="evidence" value="ECO:0007669"/>
    <property type="project" value="UniProtKB-KW"/>
</dbReference>
<dbReference type="AlphaFoldDB" id="U4L3Z4"/>
<sequence length="317" mass="35839">MSEYWKSIPKYWCKHCKDYVTDTPLGRKNHDETSKHQGALKRFLRDLHRNNEREIQASENAKREVARLNALVGGSGDGSSTTPAPIPALSVAKPELSKGTRWGVAKRELTAEEKKKQMKELEALGVAMPEEFRGDLALPGEWTTVAIEEGPKPLTEKEILQKELAEVRKKEVEEAERKRKWDELDEDEKELRGFRIQQKTYPGANGGDQEEVDFKGLFKMRGRGKKEEESKGGAMKPVAFKVKKEEKAEEEAKDEEEKGPAVKREREETPPGIDVKVEVDEEAAAAVKKEEEEAPAVGSGLVFKKRKVKTMRKKGDE</sequence>
<feature type="coiled-coil region" evidence="4">
    <location>
        <begin position="44"/>
        <end position="71"/>
    </location>
</feature>
<keyword evidence="4" id="KW-0175">Coiled coil</keyword>
<dbReference type="STRING" id="1076935.U4L3Z4"/>
<protein>
    <submittedName>
        <fullName evidence="7">Similar to Uncharacterized protein C18H10.07 acc. no. O60138</fullName>
    </submittedName>
</protein>
<dbReference type="InterPro" id="IPR036236">
    <property type="entry name" value="Znf_C2H2_sf"/>
</dbReference>
<dbReference type="GO" id="GO:0000398">
    <property type="term" value="P:mRNA splicing, via spliceosome"/>
    <property type="evidence" value="ECO:0007669"/>
    <property type="project" value="InterPro"/>
</dbReference>
<dbReference type="Proteomes" id="UP000018144">
    <property type="component" value="Unassembled WGS sequence"/>
</dbReference>
<proteinExistence type="predicted"/>
<organism evidence="7 8">
    <name type="scientific">Pyronema omphalodes (strain CBS 100304)</name>
    <name type="common">Pyronema confluens</name>
    <dbReference type="NCBI Taxonomy" id="1076935"/>
    <lineage>
        <taxon>Eukaryota</taxon>
        <taxon>Fungi</taxon>
        <taxon>Dikarya</taxon>
        <taxon>Ascomycota</taxon>
        <taxon>Pezizomycotina</taxon>
        <taxon>Pezizomycetes</taxon>
        <taxon>Pezizales</taxon>
        <taxon>Pyronemataceae</taxon>
        <taxon>Pyronema</taxon>
    </lineage>
</organism>
<name>U4L3Z4_PYROM</name>
<evidence type="ECO:0000256" key="4">
    <source>
        <dbReference type="SAM" id="Coils"/>
    </source>
</evidence>
<dbReference type="SUPFAM" id="SSF57667">
    <property type="entry name" value="beta-beta-alpha zinc fingers"/>
    <property type="match status" value="1"/>
</dbReference>
<evidence type="ECO:0000259" key="6">
    <source>
        <dbReference type="SMART" id="SM00451"/>
    </source>
</evidence>
<evidence type="ECO:0000256" key="2">
    <source>
        <dbReference type="ARBA" id="ARBA00022771"/>
    </source>
</evidence>
<gene>
    <name evidence="7" type="ORF">PCON_10495</name>
</gene>
<dbReference type="SMART" id="SM00451">
    <property type="entry name" value="ZnF_U1"/>
    <property type="match status" value="1"/>
</dbReference>
<dbReference type="InterPro" id="IPR040023">
    <property type="entry name" value="WBP4"/>
</dbReference>
<evidence type="ECO:0000256" key="5">
    <source>
        <dbReference type="SAM" id="MobiDB-lite"/>
    </source>
</evidence>
<dbReference type="OrthoDB" id="191651at2759"/>